<evidence type="ECO:0000259" key="7">
    <source>
        <dbReference type="PROSITE" id="PS50405"/>
    </source>
</evidence>
<organism evidence="8 9">
    <name type="scientific">Solanum commersonii</name>
    <name type="common">Commerson's wild potato</name>
    <name type="synonym">Commerson's nightshade</name>
    <dbReference type="NCBI Taxonomy" id="4109"/>
    <lineage>
        <taxon>Eukaryota</taxon>
        <taxon>Viridiplantae</taxon>
        <taxon>Streptophyta</taxon>
        <taxon>Embryophyta</taxon>
        <taxon>Tracheophyta</taxon>
        <taxon>Spermatophyta</taxon>
        <taxon>Magnoliopsida</taxon>
        <taxon>eudicotyledons</taxon>
        <taxon>Gunneridae</taxon>
        <taxon>Pentapetalae</taxon>
        <taxon>asterids</taxon>
        <taxon>lamiids</taxon>
        <taxon>Solanales</taxon>
        <taxon>Solanaceae</taxon>
        <taxon>Solanoideae</taxon>
        <taxon>Solaneae</taxon>
        <taxon>Solanum</taxon>
    </lineage>
</organism>
<dbReference type="InterPro" id="IPR040079">
    <property type="entry name" value="Glutathione_S-Trfase"/>
</dbReference>
<dbReference type="PANTHER" id="PTHR11260">
    <property type="entry name" value="GLUTATHIONE S-TRANSFERASE, GST, SUPERFAMILY, GST DOMAIN CONTAINING"/>
    <property type="match status" value="1"/>
</dbReference>
<dbReference type="SUPFAM" id="SSF52833">
    <property type="entry name" value="Thioredoxin-like"/>
    <property type="match status" value="3"/>
</dbReference>
<feature type="domain" description="GST C-terminal" evidence="7">
    <location>
        <begin position="434"/>
        <end position="558"/>
    </location>
</feature>
<dbReference type="GO" id="GO:0004364">
    <property type="term" value="F:glutathione transferase activity"/>
    <property type="evidence" value="ECO:0007669"/>
    <property type="project" value="UniProtKB-EC"/>
</dbReference>
<keyword evidence="3" id="KW-0808">Transferase</keyword>
<dbReference type="InterPro" id="IPR045073">
    <property type="entry name" value="Omega/Tau-like"/>
</dbReference>
<gene>
    <name evidence="8" type="ORF">H5410_044231</name>
</gene>
<protein>
    <recommendedName>
        <fullName evidence="5">Probable glutathione S-transferase</fullName>
        <ecNumber evidence="2">2.5.1.18</ecNumber>
    </recommendedName>
</protein>
<dbReference type="InterPro" id="IPR036282">
    <property type="entry name" value="Glutathione-S-Trfase_C_sf"/>
</dbReference>
<dbReference type="InterPro" id="IPR004046">
    <property type="entry name" value="GST_C"/>
</dbReference>
<dbReference type="InterPro" id="IPR045074">
    <property type="entry name" value="GST_C_Tau"/>
</dbReference>
<dbReference type="Gene3D" id="3.40.30.10">
    <property type="entry name" value="Glutaredoxin"/>
    <property type="match status" value="3"/>
</dbReference>
<evidence type="ECO:0000313" key="8">
    <source>
        <dbReference type="EMBL" id="KAG5583797.1"/>
    </source>
</evidence>
<evidence type="ECO:0000313" key="9">
    <source>
        <dbReference type="Proteomes" id="UP000824120"/>
    </source>
</evidence>
<dbReference type="PROSITE" id="PS50404">
    <property type="entry name" value="GST_NTER"/>
    <property type="match status" value="3"/>
</dbReference>
<accession>A0A9J5X8I8</accession>
<dbReference type="GO" id="GO:0005737">
    <property type="term" value="C:cytoplasm"/>
    <property type="evidence" value="ECO:0007669"/>
    <property type="project" value="TreeGrafter"/>
</dbReference>
<dbReference type="PROSITE" id="PS50405">
    <property type="entry name" value="GST_CTER"/>
    <property type="match status" value="2"/>
</dbReference>
<sequence>MVDQVKLLGVSGSSYSRRVEWALRVKGVKYEFIEEDLQNKSSLLLESNPVLKKIPVLIHNGKPICESIVIVEYIDETFEGPSILPKDPYDRAIARFWAKFLDGKCLEAVGKALWCKGEEQEKNIQEEAYEMLKIVDNELKDKKFFSGDKIGFVDVAANYIPFWVEIVEEATGNVLITSEKFPNLCAWIDEYLKCSEVQENLPDRDNNNCAMEEMKLLGLWYSPFCHRVEWALKIKGVKCEFIEENLQNKSPLLLESNPIHKKIPVLIHNGKSICESMVIVEYIDETFEGPPILPKDPYDRAMARFWVKFFEDKGSAVGTSFFHKSEKAKEEVCEMLKILDNELKDKKFFVDVKLLGLWYSPFSHRVEWALKIKGVKYEFIEEDLQNKSPLLLESNPIHKKIPVLIHNGKPICESIVILEYIDEAFEGPSILPKDPYDRALARFWVKFFEDKGPTMRKSIFLKGEEQEKAKEEVFEMLRILDNELKDKKYFVGDKFGFVDIVANVGALWLGVLEEVSGVVLVTSEKFPNFCAWRDEYCTQNKEYLPSRDELLVRYQAYIQPVNASK</sequence>
<dbReference type="InterPro" id="IPR010987">
    <property type="entry name" value="Glutathione-S-Trfase_C-like"/>
</dbReference>
<dbReference type="SFLD" id="SFLDG01152">
    <property type="entry name" value="Main.3:_Omega-_and_Tau-like"/>
    <property type="match status" value="3"/>
</dbReference>
<keyword evidence="9" id="KW-1185">Reference proteome</keyword>
<feature type="domain" description="GST N-terminal" evidence="6">
    <location>
        <begin position="3"/>
        <end position="82"/>
    </location>
</feature>
<dbReference type="Pfam" id="PF02798">
    <property type="entry name" value="GST_N"/>
    <property type="match status" value="3"/>
</dbReference>
<evidence type="ECO:0000259" key="6">
    <source>
        <dbReference type="PROSITE" id="PS50404"/>
    </source>
</evidence>
<dbReference type="InterPro" id="IPR036249">
    <property type="entry name" value="Thioredoxin-like_sf"/>
</dbReference>
<dbReference type="SFLD" id="SFLDS00019">
    <property type="entry name" value="Glutathione_Transferase_(cytos"/>
    <property type="match status" value="3"/>
</dbReference>
<evidence type="ECO:0000256" key="4">
    <source>
        <dbReference type="ARBA" id="ARBA00047960"/>
    </source>
</evidence>
<dbReference type="Gene3D" id="1.20.1050.10">
    <property type="match status" value="3"/>
</dbReference>
<dbReference type="SFLD" id="SFLDG00358">
    <property type="entry name" value="Main_(cytGST)"/>
    <property type="match status" value="3"/>
</dbReference>
<evidence type="ECO:0000256" key="1">
    <source>
        <dbReference type="ARBA" id="ARBA00009929"/>
    </source>
</evidence>
<dbReference type="EC" id="2.5.1.18" evidence="2"/>
<comment type="similarity">
    <text evidence="1">Belongs to the GST superfamily. HSP26 family.</text>
</comment>
<evidence type="ECO:0000256" key="5">
    <source>
        <dbReference type="ARBA" id="ARBA00071370"/>
    </source>
</evidence>
<feature type="domain" description="GST N-terminal" evidence="6">
    <location>
        <begin position="212"/>
        <end position="291"/>
    </location>
</feature>
<proteinExistence type="inferred from homology"/>
<dbReference type="SUPFAM" id="SSF47616">
    <property type="entry name" value="GST C-terminal domain-like"/>
    <property type="match status" value="3"/>
</dbReference>
<comment type="catalytic activity">
    <reaction evidence="4">
        <text>RX + glutathione = an S-substituted glutathione + a halide anion + H(+)</text>
        <dbReference type="Rhea" id="RHEA:16437"/>
        <dbReference type="ChEBI" id="CHEBI:15378"/>
        <dbReference type="ChEBI" id="CHEBI:16042"/>
        <dbReference type="ChEBI" id="CHEBI:17792"/>
        <dbReference type="ChEBI" id="CHEBI:57925"/>
        <dbReference type="ChEBI" id="CHEBI:90779"/>
        <dbReference type="EC" id="2.5.1.18"/>
    </reaction>
</comment>
<dbReference type="FunFam" id="3.40.30.10:FF:000014">
    <property type="entry name" value="Tau class glutathione S-transferase"/>
    <property type="match status" value="3"/>
</dbReference>
<feature type="domain" description="GST N-terminal" evidence="6">
    <location>
        <begin position="350"/>
        <end position="429"/>
    </location>
</feature>
<dbReference type="Proteomes" id="UP000824120">
    <property type="component" value="Chromosome 9"/>
</dbReference>
<dbReference type="OrthoDB" id="4951845at2759"/>
<name>A0A9J5X8I8_SOLCO</name>
<dbReference type="EMBL" id="JACXVP010000009">
    <property type="protein sequence ID" value="KAG5583797.1"/>
    <property type="molecule type" value="Genomic_DNA"/>
</dbReference>
<dbReference type="CDD" id="cd03058">
    <property type="entry name" value="GST_N_Tau"/>
    <property type="match status" value="3"/>
</dbReference>
<dbReference type="AlphaFoldDB" id="A0A9J5X8I8"/>
<dbReference type="Pfam" id="PF00043">
    <property type="entry name" value="GST_C"/>
    <property type="match status" value="2"/>
</dbReference>
<dbReference type="GO" id="GO:0006749">
    <property type="term" value="P:glutathione metabolic process"/>
    <property type="evidence" value="ECO:0007669"/>
    <property type="project" value="InterPro"/>
</dbReference>
<reference evidence="8 9" key="1">
    <citation type="submission" date="2020-09" db="EMBL/GenBank/DDBJ databases">
        <title>De no assembly of potato wild relative species, Solanum commersonii.</title>
        <authorList>
            <person name="Cho K."/>
        </authorList>
    </citation>
    <scope>NUCLEOTIDE SEQUENCE [LARGE SCALE GENOMIC DNA]</scope>
    <source>
        <strain evidence="8">LZ3.2</strain>
        <tissue evidence="8">Leaf</tissue>
    </source>
</reference>
<dbReference type="CDD" id="cd03185">
    <property type="entry name" value="GST_C_Tau"/>
    <property type="match status" value="2"/>
</dbReference>
<dbReference type="PANTHER" id="PTHR11260:SF649">
    <property type="entry name" value="GLUTATHIONE TRANSFERASE"/>
    <property type="match status" value="1"/>
</dbReference>
<feature type="domain" description="GST C-terminal" evidence="7">
    <location>
        <begin position="87"/>
        <end position="224"/>
    </location>
</feature>
<evidence type="ECO:0000256" key="3">
    <source>
        <dbReference type="ARBA" id="ARBA00022679"/>
    </source>
</evidence>
<dbReference type="InterPro" id="IPR004045">
    <property type="entry name" value="Glutathione_S-Trfase_N"/>
</dbReference>
<evidence type="ECO:0000256" key="2">
    <source>
        <dbReference type="ARBA" id="ARBA00012452"/>
    </source>
</evidence>
<comment type="caution">
    <text evidence="8">The sequence shown here is derived from an EMBL/GenBank/DDBJ whole genome shotgun (WGS) entry which is preliminary data.</text>
</comment>
<dbReference type="FunFam" id="1.20.1050.10:FF:000012">
    <property type="entry name" value="Tau class glutathione S-transferase"/>
    <property type="match status" value="2"/>
</dbReference>